<dbReference type="InterPro" id="IPR001547">
    <property type="entry name" value="Glyco_hydro_5"/>
</dbReference>
<evidence type="ECO:0000256" key="2">
    <source>
        <dbReference type="ARBA" id="ARBA00005641"/>
    </source>
</evidence>
<name>A0A2G5H9F6_CERBT</name>
<comment type="catalytic activity">
    <reaction evidence="1">
        <text>Endohydrolysis of (1-&gt;4)-beta-D-glucosidic linkages in cellulose, lichenin and cereal beta-D-glucans.</text>
        <dbReference type="EC" id="3.2.1.4"/>
    </reaction>
</comment>
<comment type="similarity">
    <text evidence="2 6">Belongs to the glycosyl hydrolase 5 (cellulase A) family.</text>
</comment>
<evidence type="ECO:0000256" key="5">
    <source>
        <dbReference type="ARBA" id="ARBA00023295"/>
    </source>
</evidence>
<evidence type="ECO:0000256" key="3">
    <source>
        <dbReference type="ARBA" id="ARBA00012601"/>
    </source>
</evidence>
<evidence type="ECO:0000313" key="11">
    <source>
        <dbReference type="Proteomes" id="UP001302367"/>
    </source>
</evidence>
<dbReference type="EMBL" id="LKMD01000108">
    <property type="protein sequence ID" value="PIA89160.1"/>
    <property type="molecule type" value="Genomic_DNA"/>
</dbReference>
<dbReference type="PANTHER" id="PTHR34142">
    <property type="entry name" value="ENDO-BETA-1,4-GLUCANASE A"/>
    <property type="match status" value="1"/>
</dbReference>
<dbReference type="GO" id="GO:0008810">
    <property type="term" value="F:cellulase activity"/>
    <property type="evidence" value="ECO:0007669"/>
    <property type="project" value="UniProtKB-EC"/>
</dbReference>
<dbReference type="SUPFAM" id="SSF51445">
    <property type="entry name" value="(Trans)glycosidases"/>
    <property type="match status" value="1"/>
</dbReference>
<protein>
    <recommendedName>
        <fullName evidence="3">cellulase</fullName>
        <ecNumber evidence="3">3.2.1.4</ecNumber>
    </recommendedName>
</protein>
<feature type="domain" description="Glycoside hydrolase family 5" evidence="7">
    <location>
        <begin position="81"/>
        <end position="338"/>
    </location>
</feature>
<reference evidence="8 10" key="1">
    <citation type="submission" date="2015-10" db="EMBL/GenBank/DDBJ databases">
        <title>The cercosporin biosynthetic gene cluster was horizontally transferred to several fungal lineages and shown to be expanded in Cercospora beticola based on microsynteny with recipient genomes.</title>
        <authorList>
            <person name="De Jonge R."/>
            <person name="Ebert M.K."/>
            <person name="Suttle J.C."/>
            <person name="Jurick Ii W.M."/>
            <person name="Secor G.A."/>
            <person name="Thomma B.P."/>
            <person name="Van De Peer Y."/>
            <person name="Bolton M.D."/>
        </authorList>
    </citation>
    <scope>NUCLEOTIDE SEQUENCE [LARGE SCALE GENOMIC DNA]</scope>
    <source>
        <strain evidence="8 10">09-40</strain>
    </source>
</reference>
<keyword evidence="4 6" id="KW-0378">Hydrolase</keyword>
<reference evidence="9 11" key="2">
    <citation type="submission" date="2023-09" db="EMBL/GenBank/DDBJ databases">
        <title>Complete-Gapless Cercospora beticola genome.</title>
        <authorList>
            <person name="Wyatt N.A."/>
            <person name="Spanner R.E."/>
            <person name="Bolton M.D."/>
        </authorList>
    </citation>
    <scope>NUCLEOTIDE SEQUENCE [LARGE SCALE GENOMIC DNA]</scope>
    <source>
        <strain evidence="9">Cb09-40</strain>
    </source>
</reference>
<accession>A0A2G5H9F6</accession>
<dbReference type="Proteomes" id="UP001302367">
    <property type="component" value="Chromosome 5"/>
</dbReference>
<dbReference type="Pfam" id="PF00150">
    <property type="entry name" value="Cellulase"/>
    <property type="match status" value="1"/>
</dbReference>
<dbReference type="EMBL" id="CP134188">
    <property type="protein sequence ID" value="WPB02948.1"/>
    <property type="molecule type" value="Genomic_DNA"/>
</dbReference>
<dbReference type="Proteomes" id="UP000230605">
    <property type="component" value="Chromosome 5"/>
</dbReference>
<evidence type="ECO:0000313" key="10">
    <source>
        <dbReference type="Proteomes" id="UP000230605"/>
    </source>
</evidence>
<dbReference type="OrthoDB" id="5823761at2759"/>
<dbReference type="Gene3D" id="3.20.20.80">
    <property type="entry name" value="Glycosidases"/>
    <property type="match status" value="1"/>
</dbReference>
<evidence type="ECO:0000313" key="8">
    <source>
        <dbReference type="EMBL" id="PIA89160.1"/>
    </source>
</evidence>
<dbReference type="EC" id="3.2.1.4" evidence="3"/>
<proteinExistence type="inferred from homology"/>
<evidence type="ECO:0000256" key="4">
    <source>
        <dbReference type="ARBA" id="ARBA00022801"/>
    </source>
</evidence>
<keyword evidence="5 6" id="KW-0326">Glycosidase</keyword>
<dbReference type="InterPro" id="IPR017853">
    <property type="entry name" value="GH"/>
</dbReference>
<evidence type="ECO:0000256" key="6">
    <source>
        <dbReference type="RuleBase" id="RU361153"/>
    </source>
</evidence>
<dbReference type="AlphaFoldDB" id="A0A2G5H9F6"/>
<evidence type="ECO:0000259" key="7">
    <source>
        <dbReference type="Pfam" id="PF00150"/>
    </source>
</evidence>
<organism evidence="8 10">
    <name type="scientific">Cercospora beticola</name>
    <name type="common">Sugarbeet leaf spot fungus</name>
    <dbReference type="NCBI Taxonomy" id="122368"/>
    <lineage>
        <taxon>Eukaryota</taxon>
        <taxon>Fungi</taxon>
        <taxon>Dikarya</taxon>
        <taxon>Ascomycota</taxon>
        <taxon>Pezizomycotina</taxon>
        <taxon>Dothideomycetes</taxon>
        <taxon>Dothideomycetidae</taxon>
        <taxon>Mycosphaerellales</taxon>
        <taxon>Mycosphaerellaceae</taxon>
        <taxon>Cercospora</taxon>
    </lineage>
</organism>
<gene>
    <name evidence="8" type="ORF">CB0940_07025</name>
    <name evidence="9" type="ORF">RHO25_007584</name>
</gene>
<sequence length="368" mass="40331">MSDLLLLDSPSLLSKLRTRTAISLITTNNHFGMLSTHILALAALLGLATSAPTLESRGRKLQYLGINEAGPEFGTALPGLYNKDYIWPDLSTIQGKIDSGFNVFRINIQQERLTPGGLTSGFEKYYLANLTQTINAITSKGAYAMIQPHNYGRFYGQIMTSTSDFGTWWRNVAAVYKNNDKVIYDTNNEFWGMSGRVVADMNQAAINGIRAAGAKQTIHVEGNAWTGAWTWTTAKGTDGLTNAETMGNLTDTENKLIYQMHQYLDTDGSGTSPNCISATIGSERLVAATNWLRANKKKGFLGEFAGGVNGQCQAAVKDMLNYMVKNSDVWTGAAWWSAGPWWGNYMFSLEPKDGPAYSTYTPILKAFA</sequence>
<evidence type="ECO:0000313" key="9">
    <source>
        <dbReference type="EMBL" id="WPB02948.1"/>
    </source>
</evidence>
<evidence type="ECO:0000256" key="1">
    <source>
        <dbReference type="ARBA" id="ARBA00000966"/>
    </source>
</evidence>
<dbReference type="GO" id="GO:0009251">
    <property type="term" value="P:glucan catabolic process"/>
    <property type="evidence" value="ECO:0007669"/>
    <property type="project" value="TreeGrafter"/>
</dbReference>
<keyword evidence="11" id="KW-1185">Reference proteome</keyword>
<dbReference type="PANTHER" id="PTHR34142:SF1">
    <property type="entry name" value="GLYCOSIDE HYDROLASE FAMILY 5 DOMAIN-CONTAINING PROTEIN"/>
    <property type="match status" value="1"/>
</dbReference>